<dbReference type="SUPFAM" id="SSF69593">
    <property type="entry name" value="Glycerol-3-phosphate (1)-acyltransferase"/>
    <property type="match status" value="1"/>
</dbReference>
<evidence type="ECO:0000259" key="4">
    <source>
        <dbReference type="SMART" id="SM00563"/>
    </source>
</evidence>
<dbReference type="PANTHER" id="PTHR10434">
    <property type="entry name" value="1-ACYL-SN-GLYCEROL-3-PHOSPHATE ACYLTRANSFERASE"/>
    <property type="match status" value="1"/>
</dbReference>
<gene>
    <name evidence="5" type="ORF">TSYNT_6111</name>
</gene>
<dbReference type="STRING" id="224999.GCA_001485475_00738"/>
<dbReference type="EMBL" id="DF977000">
    <property type="protein sequence ID" value="GAQ24732.1"/>
    <property type="molecule type" value="Genomic_DNA"/>
</dbReference>
<organism evidence="5">
    <name type="scientific">Tepidanaerobacter syntrophicus</name>
    <dbReference type="NCBI Taxonomy" id="224999"/>
    <lineage>
        <taxon>Bacteria</taxon>
        <taxon>Bacillati</taxon>
        <taxon>Bacillota</taxon>
        <taxon>Clostridia</taxon>
        <taxon>Thermosediminibacterales</taxon>
        <taxon>Tepidanaerobacteraceae</taxon>
        <taxon>Tepidanaerobacter</taxon>
    </lineage>
</organism>
<dbReference type="RefSeq" id="WP_059031830.1">
    <property type="nucleotide sequence ID" value="NZ_DF977000.1"/>
</dbReference>
<evidence type="ECO:0000256" key="3">
    <source>
        <dbReference type="SAM" id="Phobius"/>
    </source>
</evidence>
<dbReference type="PANTHER" id="PTHR10434:SF40">
    <property type="entry name" value="1-ACYL-SN-GLYCEROL-3-PHOSPHATE ACYLTRANSFERASE"/>
    <property type="match status" value="1"/>
</dbReference>
<keyword evidence="2 5" id="KW-0012">Acyltransferase</keyword>
<keyword evidence="3" id="KW-0812">Transmembrane</keyword>
<name>A0A0U9HHI8_9FIRM</name>
<feature type="transmembrane region" description="Helical" evidence="3">
    <location>
        <begin position="64"/>
        <end position="83"/>
    </location>
</feature>
<keyword evidence="3" id="KW-1133">Transmembrane helix</keyword>
<protein>
    <submittedName>
        <fullName evidence="5">1-acyl-sn-glycerol-3-phosphate acyltransferase</fullName>
    </submittedName>
</protein>
<sequence length="206" mass="22813">MLYPFFKVLCQIIFLLTGGIKVYGKENILKKGPFVLIANHQSIIDPLVLMACLPRKITFLAASYLFKIPIVGLIIWAGGAIPINDPKGDFKHIQRALAKLEDGEAIGIFPEGGVSLDGKLKEFMPGWAYFALKSGAPIIPVAISGSRKVLPVGHYLLRPGKIVVNIGEPILMDKKTRIRSSDLKKLSESMEKIVFRLLYQVERKQG</sequence>
<evidence type="ECO:0000256" key="2">
    <source>
        <dbReference type="ARBA" id="ARBA00023315"/>
    </source>
</evidence>
<dbReference type="InterPro" id="IPR002123">
    <property type="entry name" value="Plipid/glycerol_acylTrfase"/>
</dbReference>
<feature type="domain" description="Phospholipid/glycerol acyltransferase" evidence="4">
    <location>
        <begin position="34"/>
        <end position="146"/>
    </location>
</feature>
<dbReference type="Pfam" id="PF01553">
    <property type="entry name" value="Acyltransferase"/>
    <property type="match status" value="1"/>
</dbReference>
<dbReference type="Proteomes" id="UP000062160">
    <property type="component" value="Unassembled WGS sequence"/>
</dbReference>
<dbReference type="SMART" id="SM00563">
    <property type="entry name" value="PlsC"/>
    <property type="match status" value="1"/>
</dbReference>
<proteinExistence type="predicted"/>
<dbReference type="GO" id="GO:0006654">
    <property type="term" value="P:phosphatidic acid biosynthetic process"/>
    <property type="evidence" value="ECO:0007669"/>
    <property type="project" value="TreeGrafter"/>
</dbReference>
<keyword evidence="3" id="KW-0472">Membrane</keyword>
<keyword evidence="1 5" id="KW-0808">Transferase</keyword>
<dbReference type="AlphaFoldDB" id="A0A0U9HHI8"/>
<accession>A0A0U9HHI8</accession>
<dbReference type="GO" id="GO:0003841">
    <property type="term" value="F:1-acylglycerol-3-phosphate O-acyltransferase activity"/>
    <property type="evidence" value="ECO:0007669"/>
    <property type="project" value="TreeGrafter"/>
</dbReference>
<evidence type="ECO:0000313" key="6">
    <source>
        <dbReference type="Proteomes" id="UP000062160"/>
    </source>
</evidence>
<reference evidence="5" key="1">
    <citation type="journal article" date="2016" name="Genome Announc.">
        <title>Draft Genome Sequence of the Syntrophic Lactate-Degrading Bacterium Tepidanaerobacter syntrophicus JLT.</title>
        <authorList>
            <person name="Matsuura N."/>
            <person name="Ohashi A."/>
            <person name="Tourlousse D.M."/>
            <person name="Sekiguchi Y."/>
        </authorList>
    </citation>
    <scope>NUCLEOTIDE SEQUENCE [LARGE SCALE GENOMIC DNA]</scope>
    <source>
        <strain evidence="5">JL</strain>
    </source>
</reference>
<evidence type="ECO:0000313" key="5">
    <source>
        <dbReference type="EMBL" id="GAQ24732.1"/>
    </source>
</evidence>
<evidence type="ECO:0000256" key="1">
    <source>
        <dbReference type="ARBA" id="ARBA00022679"/>
    </source>
</evidence>
<dbReference type="CDD" id="cd07989">
    <property type="entry name" value="LPLAT_AGPAT-like"/>
    <property type="match status" value="1"/>
</dbReference>
<keyword evidence="6" id="KW-1185">Reference proteome</keyword>